<evidence type="ECO:0000313" key="4">
    <source>
        <dbReference type="Proteomes" id="UP000192578"/>
    </source>
</evidence>
<protein>
    <submittedName>
        <fullName evidence="3">TRPL protein</fullName>
    </submittedName>
</protein>
<name>A0A1W0WM66_HYPEX</name>
<dbReference type="GO" id="GO:0035091">
    <property type="term" value="F:phosphatidylinositol binding"/>
    <property type="evidence" value="ECO:0007669"/>
    <property type="project" value="TreeGrafter"/>
</dbReference>
<dbReference type="PANTHER" id="PTHR34932">
    <property type="entry name" value="TRPL TRANSLOCATION DEFECT PROTEIN 14"/>
    <property type="match status" value="1"/>
</dbReference>
<organism evidence="3 4">
    <name type="scientific">Hypsibius exemplaris</name>
    <name type="common">Freshwater tardigrade</name>
    <dbReference type="NCBI Taxonomy" id="2072580"/>
    <lineage>
        <taxon>Eukaryota</taxon>
        <taxon>Metazoa</taxon>
        <taxon>Ecdysozoa</taxon>
        <taxon>Tardigrada</taxon>
        <taxon>Eutardigrada</taxon>
        <taxon>Parachela</taxon>
        <taxon>Hypsibioidea</taxon>
        <taxon>Hypsibiidae</taxon>
        <taxon>Hypsibius</taxon>
    </lineage>
</organism>
<dbReference type="Pfam" id="PF13521">
    <property type="entry name" value="AAA_28"/>
    <property type="match status" value="1"/>
</dbReference>
<dbReference type="GO" id="GO:0005525">
    <property type="term" value="F:GTP binding"/>
    <property type="evidence" value="ECO:0007669"/>
    <property type="project" value="TreeGrafter"/>
</dbReference>
<dbReference type="InterPro" id="IPR027417">
    <property type="entry name" value="P-loop_NTPase"/>
</dbReference>
<accession>A0A1W0WM66</accession>
<keyword evidence="4" id="KW-1185">Reference proteome</keyword>
<feature type="compositionally biased region" description="Pro residues" evidence="1">
    <location>
        <begin position="402"/>
        <end position="413"/>
    </location>
</feature>
<sequence>MNGSIDQADLLQLNRATSFDGRIIHKVVLTGGPCAGKTTGQSSLSSFFENLGWKVYRVPEAANTLLSGGVRFSELGADDCLLFQENLLKTMMQIEQTYMSLAATCPRNVLIICDRGTMDASAYLEPEGWEKIMLDCGFNPVEIRDNRYNQVIHLVTAAKGAESFYSLANSTSRSEGVDLAKELDEKVMRAWIGHPYLEVLDNSTSFDMKIKRLVAMVCTRLGLDVGDRLCPNSHKRKFLVKSMPSNEVFPKFEDFKVEHDYLLTDREGGVQARLRKRGWNGHWGYTHTIRRTVKTGDKQEHVEQRTQVTERDYFMLLTQRDPSHCRLYKRRRCFLWHNQYFQLDIFTEKNPSKYRHLMILETFTTKTGDIPLPDFLEVDREITRDPAYSMFNLSKKTEPSTPTVPPSKSPPHQPFAKVEIYADRTLPTSGGQSHPMVNGSGTPTLDGGLGNVTAQNGPNKQAGSTALHAADVHRTGSISGTAEHHHELKGRSISDVGQKVLHA</sequence>
<evidence type="ECO:0000256" key="1">
    <source>
        <dbReference type="SAM" id="MobiDB-lite"/>
    </source>
</evidence>
<dbReference type="Gene3D" id="3.40.50.300">
    <property type="entry name" value="P-loop containing nucleotide triphosphate hydrolases"/>
    <property type="match status" value="1"/>
</dbReference>
<dbReference type="AlphaFoldDB" id="A0A1W0WM66"/>
<feature type="region of interest" description="Disordered" evidence="1">
    <location>
        <begin position="393"/>
        <end position="466"/>
    </location>
</feature>
<dbReference type="SUPFAM" id="SSF55154">
    <property type="entry name" value="CYTH-like phosphatases"/>
    <property type="match status" value="1"/>
</dbReference>
<dbReference type="InterPro" id="IPR038727">
    <property type="entry name" value="NadR/Ttd14_AAA_dom"/>
</dbReference>
<gene>
    <name evidence="3" type="ORF">BV898_09624</name>
</gene>
<dbReference type="GO" id="GO:0070300">
    <property type="term" value="F:phosphatidic acid binding"/>
    <property type="evidence" value="ECO:0007669"/>
    <property type="project" value="TreeGrafter"/>
</dbReference>
<dbReference type="OrthoDB" id="6375174at2759"/>
<dbReference type="EMBL" id="MTYJ01000076">
    <property type="protein sequence ID" value="OQV16316.1"/>
    <property type="molecule type" value="Genomic_DNA"/>
</dbReference>
<dbReference type="Proteomes" id="UP000192578">
    <property type="component" value="Unassembled WGS sequence"/>
</dbReference>
<reference evidence="4" key="1">
    <citation type="submission" date="2017-01" db="EMBL/GenBank/DDBJ databases">
        <title>Comparative genomics of anhydrobiosis in the tardigrade Hypsibius dujardini.</title>
        <authorList>
            <person name="Yoshida Y."/>
            <person name="Koutsovoulos G."/>
            <person name="Laetsch D."/>
            <person name="Stevens L."/>
            <person name="Kumar S."/>
            <person name="Horikawa D."/>
            <person name="Ishino K."/>
            <person name="Komine S."/>
            <person name="Tomita M."/>
            <person name="Blaxter M."/>
            <person name="Arakawa K."/>
        </authorList>
    </citation>
    <scope>NUCLEOTIDE SEQUENCE [LARGE SCALE GENOMIC DNA]</scope>
    <source>
        <strain evidence="4">Z151</strain>
    </source>
</reference>
<dbReference type="PANTHER" id="PTHR34932:SF1">
    <property type="entry name" value="TRPL TRANSLOCATION DEFECT PROTEIN 14"/>
    <property type="match status" value="1"/>
</dbReference>
<comment type="caution">
    <text evidence="3">The sequence shown here is derived from an EMBL/GenBank/DDBJ whole genome shotgun (WGS) entry which is preliminary data.</text>
</comment>
<dbReference type="SUPFAM" id="SSF52540">
    <property type="entry name" value="P-loop containing nucleoside triphosphate hydrolases"/>
    <property type="match status" value="1"/>
</dbReference>
<dbReference type="InterPro" id="IPR033469">
    <property type="entry name" value="CYTH-like_dom_sf"/>
</dbReference>
<feature type="compositionally biased region" description="Polar residues" evidence="1">
    <location>
        <begin position="452"/>
        <end position="464"/>
    </location>
</feature>
<evidence type="ECO:0000259" key="2">
    <source>
        <dbReference type="Pfam" id="PF13521"/>
    </source>
</evidence>
<feature type="domain" description="NadR/Ttd14 AAA" evidence="2">
    <location>
        <begin position="26"/>
        <end position="206"/>
    </location>
</feature>
<dbReference type="Gene3D" id="2.40.320.10">
    <property type="entry name" value="Hypothetical Protein Pfu-838710-001"/>
    <property type="match status" value="1"/>
</dbReference>
<evidence type="ECO:0000313" key="3">
    <source>
        <dbReference type="EMBL" id="OQV16316.1"/>
    </source>
</evidence>
<proteinExistence type="predicted"/>
<dbReference type="InterPro" id="IPR053227">
    <property type="entry name" value="TRPL-trafficking_regulator"/>
</dbReference>